<dbReference type="KEGG" id="bko:CKF48_22750"/>
<protein>
    <recommendedName>
        <fullName evidence="3">DUF2922 domain-containing protein</fullName>
    </recommendedName>
</protein>
<proteinExistence type="predicted"/>
<evidence type="ECO:0008006" key="3">
    <source>
        <dbReference type="Google" id="ProtNLM"/>
    </source>
</evidence>
<gene>
    <name evidence="1" type="ORF">CKF48_22750</name>
</gene>
<keyword evidence="2" id="KW-1185">Reference proteome</keyword>
<dbReference type="OrthoDB" id="2454247at2"/>
<dbReference type="RefSeq" id="WP_095373444.1">
    <property type="nucleotide sequence ID" value="NZ_CP022983.1"/>
</dbReference>
<evidence type="ECO:0000313" key="1">
    <source>
        <dbReference type="EMBL" id="ASV69880.1"/>
    </source>
</evidence>
<dbReference type="AlphaFoldDB" id="A0A248TP58"/>
<dbReference type="EMBL" id="CP022983">
    <property type="protein sequence ID" value="ASV69880.1"/>
    <property type="molecule type" value="Genomic_DNA"/>
</dbReference>
<reference evidence="1 2" key="1">
    <citation type="submission" date="2017-08" db="EMBL/GenBank/DDBJ databases">
        <title>Complete Genome Sequence of Bacillus kochii Oregon-R-modENCODE STRAIN BDGP4, isolated from Drosophila melanogaster gut.</title>
        <authorList>
            <person name="Wan K.H."/>
            <person name="Yu C."/>
            <person name="Park S."/>
            <person name="Hammonds A.S."/>
            <person name="Booth B.W."/>
            <person name="Celniker S.E."/>
        </authorList>
    </citation>
    <scope>NUCLEOTIDE SEQUENCE [LARGE SCALE GENOMIC DNA]</scope>
    <source>
        <strain evidence="1 2">BDGP4</strain>
    </source>
</reference>
<sequence>MTKKLELTFGTADGSVSTISVDDPKEPIDIAEVITVMEEMIASEAVQSTKGKLTNVKGARLVERTVTDYEIV</sequence>
<evidence type="ECO:0000313" key="2">
    <source>
        <dbReference type="Proteomes" id="UP000215137"/>
    </source>
</evidence>
<dbReference type="Proteomes" id="UP000215137">
    <property type="component" value="Chromosome"/>
</dbReference>
<name>A0A248TP58_9BACI</name>
<dbReference type="InterPro" id="IPR021321">
    <property type="entry name" value="DUF2922"/>
</dbReference>
<organism evidence="1 2">
    <name type="scientific">Cytobacillus kochii</name>
    <dbReference type="NCBI Taxonomy" id="859143"/>
    <lineage>
        <taxon>Bacteria</taxon>
        <taxon>Bacillati</taxon>
        <taxon>Bacillota</taxon>
        <taxon>Bacilli</taxon>
        <taxon>Bacillales</taxon>
        <taxon>Bacillaceae</taxon>
        <taxon>Cytobacillus</taxon>
    </lineage>
</organism>
<dbReference type="Pfam" id="PF11148">
    <property type="entry name" value="DUF2922"/>
    <property type="match status" value="1"/>
</dbReference>
<accession>A0A248TP58</accession>